<evidence type="ECO:0000313" key="2">
    <source>
        <dbReference type="EMBL" id="CAE8676432.1"/>
    </source>
</evidence>
<proteinExistence type="predicted"/>
<protein>
    <submittedName>
        <fullName evidence="2">Uncharacterized protein</fullName>
    </submittedName>
</protein>
<feature type="transmembrane region" description="Helical" evidence="1">
    <location>
        <begin position="36"/>
        <end position="61"/>
    </location>
</feature>
<sequence>MAKNASYEQIIPANTSGKEDDERSTGNIACHNWRCIVAAVAALAAAIALGVGAVVVLFPIARASEGLVSLPELTQPQEVYLGMNEAVTMSFLPWKHSLPMPFQVGGKDTIMDFVVSGVAYMFCKGTMADNERCDTTAPEPKVLAKGSFPGATVVLKVDSELNIRFQNLVQCPSASKSDAGGYHDFGGKCDTNIHFHGSFTGGGVWPDNQTLMDMITMKVGYDEYVDYRIVSTWNTKNLGPLAPGSRHQIIHPHFDPMTVLQMGGGPCPI</sequence>
<organism evidence="2 3">
    <name type="scientific">Polarella glacialis</name>
    <name type="common">Dinoflagellate</name>
    <dbReference type="NCBI Taxonomy" id="89957"/>
    <lineage>
        <taxon>Eukaryota</taxon>
        <taxon>Sar</taxon>
        <taxon>Alveolata</taxon>
        <taxon>Dinophyceae</taxon>
        <taxon>Suessiales</taxon>
        <taxon>Suessiaceae</taxon>
        <taxon>Polarella</taxon>
    </lineage>
</organism>
<name>A0A813JG75_POLGL</name>
<evidence type="ECO:0000256" key="1">
    <source>
        <dbReference type="SAM" id="Phobius"/>
    </source>
</evidence>
<dbReference type="Gene3D" id="2.60.40.420">
    <property type="entry name" value="Cupredoxins - blue copper proteins"/>
    <property type="match status" value="1"/>
</dbReference>
<dbReference type="Proteomes" id="UP000626109">
    <property type="component" value="Unassembled WGS sequence"/>
</dbReference>
<keyword evidence="1" id="KW-0472">Membrane</keyword>
<gene>
    <name evidence="2" type="ORF">PGLA2088_LOCUS19876</name>
</gene>
<dbReference type="EMBL" id="CAJNNW010025244">
    <property type="protein sequence ID" value="CAE8676432.1"/>
    <property type="molecule type" value="Genomic_DNA"/>
</dbReference>
<comment type="caution">
    <text evidence="2">The sequence shown here is derived from an EMBL/GenBank/DDBJ whole genome shotgun (WGS) entry which is preliminary data.</text>
</comment>
<keyword evidence="1" id="KW-0812">Transmembrane</keyword>
<dbReference type="AlphaFoldDB" id="A0A813JG75"/>
<accession>A0A813JG75</accession>
<keyword evidence="1" id="KW-1133">Transmembrane helix</keyword>
<dbReference type="InterPro" id="IPR008972">
    <property type="entry name" value="Cupredoxin"/>
</dbReference>
<dbReference type="SUPFAM" id="SSF49503">
    <property type="entry name" value="Cupredoxins"/>
    <property type="match status" value="1"/>
</dbReference>
<reference evidence="2" key="1">
    <citation type="submission" date="2021-02" db="EMBL/GenBank/DDBJ databases">
        <authorList>
            <person name="Dougan E. K."/>
            <person name="Rhodes N."/>
            <person name="Thang M."/>
            <person name="Chan C."/>
        </authorList>
    </citation>
    <scope>NUCLEOTIDE SEQUENCE</scope>
</reference>
<evidence type="ECO:0000313" key="3">
    <source>
        <dbReference type="Proteomes" id="UP000626109"/>
    </source>
</evidence>